<evidence type="ECO:0000256" key="6">
    <source>
        <dbReference type="SAM" id="Phobius"/>
    </source>
</evidence>
<evidence type="ECO:0000256" key="4">
    <source>
        <dbReference type="ARBA" id="ARBA00022989"/>
    </source>
</evidence>
<keyword evidence="3 6" id="KW-0812">Transmembrane</keyword>
<proteinExistence type="inferred from homology"/>
<accession>A0A255YU12</accession>
<evidence type="ECO:0000313" key="9">
    <source>
        <dbReference type="Proteomes" id="UP000216991"/>
    </source>
</evidence>
<feature type="transmembrane region" description="Helical" evidence="6">
    <location>
        <begin position="161"/>
        <end position="182"/>
    </location>
</feature>
<comment type="similarity">
    <text evidence="2">Belongs to the EamA transporter family.</text>
</comment>
<dbReference type="OrthoDB" id="2352272at2"/>
<feature type="transmembrane region" description="Helical" evidence="6">
    <location>
        <begin position="100"/>
        <end position="125"/>
    </location>
</feature>
<dbReference type="PANTHER" id="PTHR32322:SF2">
    <property type="entry name" value="EAMA DOMAIN-CONTAINING PROTEIN"/>
    <property type="match status" value="1"/>
</dbReference>
<name>A0A255YU12_9SPHN</name>
<dbReference type="GO" id="GO:0016020">
    <property type="term" value="C:membrane"/>
    <property type="evidence" value="ECO:0007669"/>
    <property type="project" value="UniProtKB-SubCell"/>
</dbReference>
<feature type="domain" description="EamA" evidence="7">
    <location>
        <begin position="20"/>
        <end position="147"/>
    </location>
</feature>
<feature type="transmembrane region" description="Helical" evidence="6">
    <location>
        <begin position="194"/>
        <end position="212"/>
    </location>
</feature>
<evidence type="ECO:0000259" key="7">
    <source>
        <dbReference type="Pfam" id="PF00892"/>
    </source>
</evidence>
<dbReference type="SUPFAM" id="SSF103481">
    <property type="entry name" value="Multidrug resistance efflux transporter EmrE"/>
    <property type="match status" value="2"/>
</dbReference>
<evidence type="ECO:0000256" key="5">
    <source>
        <dbReference type="ARBA" id="ARBA00023136"/>
    </source>
</evidence>
<feature type="transmembrane region" description="Helical" evidence="6">
    <location>
        <begin position="45"/>
        <end position="65"/>
    </location>
</feature>
<feature type="transmembrane region" description="Helical" evidence="6">
    <location>
        <begin position="15"/>
        <end position="33"/>
    </location>
</feature>
<dbReference type="PANTHER" id="PTHR32322">
    <property type="entry name" value="INNER MEMBRANE TRANSPORTER"/>
    <property type="match status" value="1"/>
</dbReference>
<feature type="transmembrane region" description="Helical" evidence="6">
    <location>
        <begin position="77"/>
        <end position="94"/>
    </location>
</feature>
<feature type="transmembrane region" description="Helical" evidence="6">
    <location>
        <begin position="224"/>
        <end position="243"/>
    </location>
</feature>
<dbReference type="Pfam" id="PF00892">
    <property type="entry name" value="EamA"/>
    <property type="match status" value="1"/>
</dbReference>
<gene>
    <name evidence="8" type="ORF">CHU93_04150</name>
</gene>
<keyword evidence="9" id="KW-1185">Reference proteome</keyword>
<dbReference type="Proteomes" id="UP000216991">
    <property type="component" value="Unassembled WGS sequence"/>
</dbReference>
<feature type="transmembrane region" description="Helical" evidence="6">
    <location>
        <begin position="132"/>
        <end position="149"/>
    </location>
</feature>
<sequence>MMAAPPAPGRFTPKAWAAFAGCTLIWGSTWFVIRTQLGDVPPSWSVTWRFALGASIMLLLCLFTGKSLRLSPRQHGFALLVAVTQFVLNFNLVYRSEQYVTSGLVSLTFAFLLVPNTLFGALFLGQRVSARFIAGSILGLAGVALLFAPDLARPDGANVGHGLALAFAGVLSASIANVLQAMPAGRAMPLEAGLAWAMAWGALIDGAVALAVDGPPRFSTDPVYLAGLAYLGIAASAVAFSLYYTLIRTVGPGQAAWNGVVVPMVAMGISTVAEGFAWTATAVAGVILALIGLAIALRAKAAG</sequence>
<protein>
    <submittedName>
        <fullName evidence="8">EamA family transporter</fullName>
    </submittedName>
</protein>
<dbReference type="InterPro" id="IPR037185">
    <property type="entry name" value="EmrE-like"/>
</dbReference>
<evidence type="ECO:0000313" key="8">
    <source>
        <dbReference type="EMBL" id="OYQ31920.1"/>
    </source>
</evidence>
<evidence type="ECO:0000256" key="3">
    <source>
        <dbReference type="ARBA" id="ARBA00022692"/>
    </source>
</evidence>
<evidence type="ECO:0000256" key="1">
    <source>
        <dbReference type="ARBA" id="ARBA00004141"/>
    </source>
</evidence>
<dbReference type="InterPro" id="IPR050638">
    <property type="entry name" value="AA-Vitamin_Transporters"/>
</dbReference>
<dbReference type="AlphaFoldDB" id="A0A255YU12"/>
<evidence type="ECO:0000256" key="2">
    <source>
        <dbReference type="ARBA" id="ARBA00007362"/>
    </source>
</evidence>
<comment type="subcellular location">
    <subcellularLocation>
        <location evidence="1">Membrane</location>
        <topology evidence="1">Multi-pass membrane protein</topology>
    </subcellularLocation>
</comment>
<dbReference type="EMBL" id="NOXT01000084">
    <property type="protein sequence ID" value="OYQ31920.1"/>
    <property type="molecule type" value="Genomic_DNA"/>
</dbReference>
<feature type="transmembrane region" description="Helical" evidence="6">
    <location>
        <begin position="278"/>
        <end position="297"/>
    </location>
</feature>
<reference evidence="8 9" key="1">
    <citation type="submission" date="2017-07" db="EMBL/GenBank/DDBJ databases">
        <title>Sandarakinorhabdus cyanobacteriorum sp. nov., a novel bacterium isolated from cyanobacterial aggregates in a eutrophic lake.</title>
        <authorList>
            <person name="Cai H."/>
        </authorList>
    </citation>
    <scope>NUCLEOTIDE SEQUENCE [LARGE SCALE GENOMIC DNA]</scope>
    <source>
        <strain evidence="8 9">TH057</strain>
    </source>
</reference>
<dbReference type="InterPro" id="IPR000620">
    <property type="entry name" value="EamA_dom"/>
</dbReference>
<keyword evidence="4 6" id="KW-1133">Transmembrane helix</keyword>
<organism evidence="8 9">
    <name type="scientific">Sandarakinorhabdus cyanobacteriorum</name>
    <dbReference type="NCBI Taxonomy" id="1981098"/>
    <lineage>
        <taxon>Bacteria</taxon>
        <taxon>Pseudomonadati</taxon>
        <taxon>Pseudomonadota</taxon>
        <taxon>Alphaproteobacteria</taxon>
        <taxon>Sphingomonadales</taxon>
        <taxon>Sphingosinicellaceae</taxon>
        <taxon>Sandarakinorhabdus</taxon>
    </lineage>
</organism>
<comment type="caution">
    <text evidence="8">The sequence shown here is derived from an EMBL/GenBank/DDBJ whole genome shotgun (WGS) entry which is preliminary data.</text>
</comment>
<keyword evidence="5 6" id="KW-0472">Membrane</keyword>
<feature type="transmembrane region" description="Helical" evidence="6">
    <location>
        <begin position="255"/>
        <end position="272"/>
    </location>
</feature>